<sequence>MSQGNKLPYLEEVERNLEEVFSNFKYLYHQNMTDERALNQLRQRTLHQIWHYRETDYNSSFYVPYELKKRYSDKVKNYLF</sequence>
<dbReference type="AlphaFoldDB" id="A0A224WXA3"/>
<keyword evidence="2" id="KW-1185">Reference proteome</keyword>
<dbReference type="EMBL" id="BEDT01000001">
    <property type="protein sequence ID" value="GAX46867.1"/>
    <property type="molecule type" value="Genomic_DNA"/>
</dbReference>
<dbReference type="Proteomes" id="UP000218689">
    <property type="component" value="Unassembled WGS sequence"/>
</dbReference>
<reference evidence="2" key="1">
    <citation type="submission" date="2017-08" db="EMBL/GenBank/DDBJ databases">
        <title>Draft genome sequence of Lactococcus sp. strain Rs-Y01, isolated from the gut of the lower termite Reticulitermes speratus.</title>
        <authorList>
            <person name="Ohkuma M."/>
            <person name="Yuki M."/>
        </authorList>
    </citation>
    <scope>NUCLEOTIDE SEQUENCE [LARGE SCALE GENOMIC DNA]</scope>
    <source>
        <strain evidence="2">Rs-Y01</strain>
    </source>
</reference>
<evidence type="ECO:0000313" key="1">
    <source>
        <dbReference type="EMBL" id="GAX46867.1"/>
    </source>
</evidence>
<evidence type="ECO:0000313" key="2">
    <source>
        <dbReference type="Proteomes" id="UP000218689"/>
    </source>
</evidence>
<comment type="caution">
    <text evidence="1">The sequence shown here is derived from an EMBL/GenBank/DDBJ whole genome shotgun (WGS) entry which is preliminary data.</text>
</comment>
<organism evidence="1 2">
    <name type="scientific">Pseudolactococcus reticulitermitis</name>
    <dbReference type="NCBI Taxonomy" id="2025039"/>
    <lineage>
        <taxon>Bacteria</taxon>
        <taxon>Bacillati</taxon>
        <taxon>Bacillota</taxon>
        <taxon>Bacilli</taxon>
        <taxon>Lactobacillales</taxon>
        <taxon>Streptococcaceae</taxon>
        <taxon>Pseudolactococcus</taxon>
    </lineage>
</organism>
<name>A0A224WXA3_9LACT</name>
<gene>
    <name evidence="1" type="ORF">RsY01_447</name>
</gene>
<accession>A0A224WXA3</accession>
<proteinExistence type="predicted"/>
<dbReference type="RefSeq" id="WP_094783929.1">
    <property type="nucleotide sequence ID" value="NZ_BEDT01000001.1"/>
</dbReference>
<protein>
    <submittedName>
        <fullName evidence="1">Uncharacterized protein</fullName>
    </submittedName>
</protein>